<proteinExistence type="predicted"/>
<dbReference type="EMBL" id="FOEF01000015">
    <property type="protein sequence ID" value="SEP51134.1"/>
    <property type="molecule type" value="Genomic_DNA"/>
</dbReference>
<gene>
    <name evidence="2" type="ORF">SAMN04489732_115158</name>
</gene>
<organism evidence="2 3">
    <name type="scientific">Amycolatopsis saalfeldensis</name>
    <dbReference type="NCBI Taxonomy" id="394193"/>
    <lineage>
        <taxon>Bacteria</taxon>
        <taxon>Bacillati</taxon>
        <taxon>Actinomycetota</taxon>
        <taxon>Actinomycetes</taxon>
        <taxon>Pseudonocardiales</taxon>
        <taxon>Pseudonocardiaceae</taxon>
        <taxon>Amycolatopsis</taxon>
    </lineage>
</organism>
<reference evidence="3" key="1">
    <citation type="submission" date="2016-10" db="EMBL/GenBank/DDBJ databases">
        <authorList>
            <person name="Varghese N."/>
            <person name="Submissions S."/>
        </authorList>
    </citation>
    <scope>NUCLEOTIDE SEQUENCE [LARGE SCALE GENOMIC DNA]</scope>
    <source>
        <strain evidence="3">DSM 44993</strain>
    </source>
</reference>
<keyword evidence="3" id="KW-1185">Reference proteome</keyword>
<dbReference type="STRING" id="394193.SAMN04489732_115158"/>
<evidence type="ECO:0000259" key="1">
    <source>
        <dbReference type="Pfam" id="PF12697"/>
    </source>
</evidence>
<dbReference type="SUPFAM" id="SSF53474">
    <property type="entry name" value="alpha/beta-Hydrolases"/>
    <property type="match status" value="1"/>
</dbReference>
<accession>A0A1H8YFZ6</accession>
<evidence type="ECO:0000313" key="2">
    <source>
        <dbReference type="EMBL" id="SEP51134.1"/>
    </source>
</evidence>
<dbReference type="InterPro" id="IPR052897">
    <property type="entry name" value="Sec-Metab_Biosynth_Hydrolase"/>
</dbReference>
<dbReference type="AlphaFoldDB" id="A0A1H8YFZ6"/>
<feature type="domain" description="AB hydrolase-1" evidence="1">
    <location>
        <begin position="6"/>
        <end position="216"/>
    </location>
</feature>
<dbReference type="InterPro" id="IPR000073">
    <property type="entry name" value="AB_hydrolase_1"/>
</dbReference>
<dbReference type="RefSeq" id="WP_091622960.1">
    <property type="nucleotide sequence ID" value="NZ_FOEF01000015.1"/>
</dbReference>
<name>A0A1H8YFZ6_9PSEU</name>
<protein>
    <submittedName>
        <fullName evidence="2">Pimeloyl-ACP methyl ester carboxylesterase</fullName>
    </submittedName>
</protein>
<dbReference type="PANTHER" id="PTHR37017:SF11">
    <property type="entry name" value="ESTERASE_LIPASE_THIOESTERASE DOMAIN-CONTAINING PROTEIN"/>
    <property type="match status" value="1"/>
</dbReference>
<evidence type="ECO:0000313" key="3">
    <source>
        <dbReference type="Proteomes" id="UP000198582"/>
    </source>
</evidence>
<dbReference type="OrthoDB" id="9773549at2"/>
<dbReference type="Gene3D" id="3.40.50.1820">
    <property type="entry name" value="alpha/beta hydrolase"/>
    <property type="match status" value="1"/>
</dbReference>
<dbReference type="InterPro" id="IPR029058">
    <property type="entry name" value="AB_hydrolase_fold"/>
</dbReference>
<sequence>MPDTPIVLVHGSYHQPAHYTPLVSRLTEIAGSVSVPDIGLLPLPESIKLVQDIVDRAAAPPVVVGHSFGGAVAGSLRGVRRMVFLSGWVLDVDETAVGWLAEDPAGGSEFAQALRFSEDGAQARIDPGAATSLFYADCPPDVAAHAVELLRPDTVLNFQLSPTAAEWKHTPSLYVATRRDRTWPPALVTEFSRRCTETVTVDTGHSPYLSAPDRIAGIIGECLE</sequence>
<dbReference type="PANTHER" id="PTHR37017">
    <property type="entry name" value="AB HYDROLASE-1 DOMAIN-CONTAINING PROTEIN-RELATED"/>
    <property type="match status" value="1"/>
</dbReference>
<dbReference type="Pfam" id="PF12697">
    <property type="entry name" value="Abhydrolase_6"/>
    <property type="match status" value="1"/>
</dbReference>
<dbReference type="Proteomes" id="UP000198582">
    <property type="component" value="Unassembled WGS sequence"/>
</dbReference>
<dbReference type="GO" id="GO:0003824">
    <property type="term" value="F:catalytic activity"/>
    <property type="evidence" value="ECO:0007669"/>
    <property type="project" value="UniProtKB-ARBA"/>
</dbReference>